<dbReference type="EMBL" id="RCHE01000051">
    <property type="protein sequence ID" value="RLL39056.1"/>
    <property type="molecule type" value="Genomic_DNA"/>
</dbReference>
<protein>
    <submittedName>
        <fullName evidence="1">Uncharacterized protein</fullName>
    </submittedName>
</protein>
<keyword evidence="5" id="KW-1185">Reference proteome</keyword>
<comment type="caution">
    <text evidence="1">The sequence shown here is derived from an EMBL/GenBank/DDBJ whole genome shotgun (WGS) entry which is preliminary data.</text>
</comment>
<evidence type="ECO:0000313" key="5">
    <source>
        <dbReference type="Proteomes" id="UP000273105"/>
    </source>
</evidence>
<evidence type="ECO:0000313" key="6">
    <source>
        <dbReference type="Proteomes" id="UP000281084"/>
    </source>
</evidence>
<gene>
    <name evidence="1" type="ORF">D7V64_15590</name>
    <name evidence="3" type="ORF">D9K79_15610</name>
    <name evidence="2" type="ORF">D9K80_15020</name>
</gene>
<sequence length="69" mass="8167">MMLSKLLFLIAIIFMGMDFYIALAVAYKSHADFDEEYPEDCGKNYWVKNDLSEFNLIIWGYLVTKFKKI</sequence>
<dbReference type="EMBL" id="RAXZ01000036">
    <property type="protein sequence ID" value="RKG48268.1"/>
    <property type="molecule type" value="Genomic_DNA"/>
</dbReference>
<proteinExistence type="predicted"/>
<evidence type="ECO:0000313" key="2">
    <source>
        <dbReference type="EMBL" id="RLL31388.1"/>
    </source>
</evidence>
<reference evidence="1 6" key="2">
    <citation type="submission" date="2018-09" db="EMBL/GenBank/DDBJ databases">
        <title>The draft genome of Acinetobacter spp. strains.</title>
        <authorList>
            <person name="Qin J."/>
            <person name="Feng Y."/>
            <person name="Zong Z."/>
        </authorList>
    </citation>
    <scope>NUCLEOTIDE SEQUENCE [LARGE SCALE GENOMIC DNA]</scope>
    <source>
        <strain evidence="1 6">WCHAc060002</strain>
    </source>
</reference>
<evidence type="ECO:0000313" key="4">
    <source>
        <dbReference type="Proteomes" id="UP000267166"/>
    </source>
</evidence>
<dbReference type="Proteomes" id="UP000281084">
    <property type="component" value="Unassembled WGS sequence"/>
</dbReference>
<dbReference type="EMBL" id="RCHD01000046">
    <property type="protein sequence ID" value="RLL31388.1"/>
    <property type="molecule type" value="Genomic_DNA"/>
</dbReference>
<reference evidence="4 5" key="1">
    <citation type="submission" date="2018-09" db="EMBL/GenBank/DDBJ databases">
        <title>The draft genome of Acinetobacter sp. strains.</title>
        <authorList>
            <person name="Qin J."/>
            <person name="Feng Y."/>
            <person name="Zong Z."/>
        </authorList>
    </citation>
    <scope>NUCLEOTIDE SEQUENCE [LARGE SCALE GENOMIC DNA]</scope>
    <source>
        <strain evidence="3 5">WCHAc060001</strain>
        <strain evidence="2 4">WCHAc060003</strain>
    </source>
</reference>
<dbReference type="RefSeq" id="WP_106986569.1">
    <property type="nucleotide sequence ID" value="NZ_CP035934.2"/>
</dbReference>
<name>A0A3A8FPI0_9GAMM</name>
<accession>A0A498CVS4</accession>
<dbReference type="AlphaFoldDB" id="A0A3A8FPI0"/>
<accession>A0A4V1DXX2</accession>
<organism evidence="1 6">
    <name type="scientific">Acinetobacter cumulans</name>
    <dbReference type="NCBI Taxonomy" id="2136182"/>
    <lineage>
        <taxon>Bacteria</taxon>
        <taxon>Pseudomonadati</taxon>
        <taxon>Pseudomonadota</taxon>
        <taxon>Gammaproteobacteria</taxon>
        <taxon>Moraxellales</taxon>
        <taxon>Moraxellaceae</taxon>
        <taxon>Acinetobacter</taxon>
    </lineage>
</organism>
<dbReference type="Proteomes" id="UP000267166">
    <property type="component" value="Unassembled WGS sequence"/>
</dbReference>
<evidence type="ECO:0000313" key="1">
    <source>
        <dbReference type="EMBL" id="RKG48268.1"/>
    </source>
</evidence>
<dbReference type="Proteomes" id="UP000273105">
    <property type="component" value="Unassembled WGS sequence"/>
</dbReference>
<accession>A0A3A8FPI0</accession>
<evidence type="ECO:0000313" key="3">
    <source>
        <dbReference type="EMBL" id="RLL39056.1"/>
    </source>
</evidence>